<evidence type="ECO:0000259" key="4">
    <source>
        <dbReference type="PROSITE" id="PS01124"/>
    </source>
</evidence>
<dbReference type="Gene3D" id="1.10.10.60">
    <property type="entry name" value="Homeodomain-like"/>
    <property type="match status" value="1"/>
</dbReference>
<dbReference type="InterPro" id="IPR009057">
    <property type="entry name" value="Homeodomain-like_sf"/>
</dbReference>
<dbReference type="EMBL" id="CP096040">
    <property type="protein sequence ID" value="USQ97213.1"/>
    <property type="molecule type" value="Genomic_DNA"/>
</dbReference>
<evidence type="ECO:0000313" key="6">
    <source>
        <dbReference type="Proteomes" id="UP001057520"/>
    </source>
</evidence>
<dbReference type="PANTHER" id="PTHR46796">
    <property type="entry name" value="HTH-TYPE TRANSCRIPTIONAL ACTIVATOR RHAS-RELATED"/>
    <property type="match status" value="1"/>
</dbReference>
<dbReference type="SMART" id="SM00342">
    <property type="entry name" value="HTH_ARAC"/>
    <property type="match status" value="1"/>
</dbReference>
<dbReference type="InterPro" id="IPR050204">
    <property type="entry name" value="AraC_XylS_family_regulators"/>
</dbReference>
<evidence type="ECO:0000313" key="5">
    <source>
        <dbReference type="EMBL" id="USQ97213.1"/>
    </source>
</evidence>
<dbReference type="Pfam" id="PF12833">
    <property type="entry name" value="HTH_18"/>
    <property type="match status" value="1"/>
</dbReference>
<reference evidence="5 6" key="1">
    <citation type="submission" date="2022-04" db="EMBL/GenBank/DDBJ databases">
        <title>Genome sequence of soybean root-associated Caulobacter segnis RL271.</title>
        <authorList>
            <person name="Longley R."/>
            <person name="Bonito G."/>
            <person name="Trigodet F."/>
            <person name="Crosson S."/>
            <person name="Fiebig A."/>
        </authorList>
    </citation>
    <scope>NUCLEOTIDE SEQUENCE [LARGE SCALE GENOMIC DNA]</scope>
    <source>
        <strain evidence="5 6">RL271</strain>
    </source>
</reference>
<proteinExistence type="predicted"/>
<accession>A0ABY4ZXD3</accession>
<name>A0ABY4ZXD3_9CAUL</name>
<organism evidence="5 6">
    <name type="scientific">Caulobacter segnis</name>
    <dbReference type="NCBI Taxonomy" id="88688"/>
    <lineage>
        <taxon>Bacteria</taxon>
        <taxon>Pseudomonadati</taxon>
        <taxon>Pseudomonadota</taxon>
        <taxon>Alphaproteobacteria</taxon>
        <taxon>Caulobacterales</taxon>
        <taxon>Caulobacteraceae</taxon>
        <taxon>Caulobacter</taxon>
    </lineage>
</organism>
<keyword evidence="6" id="KW-1185">Reference proteome</keyword>
<evidence type="ECO:0000256" key="3">
    <source>
        <dbReference type="ARBA" id="ARBA00023163"/>
    </source>
</evidence>
<dbReference type="PROSITE" id="PS01124">
    <property type="entry name" value="HTH_ARAC_FAMILY_2"/>
    <property type="match status" value="1"/>
</dbReference>
<evidence type="ECO:0000256" key="2">
    <source>
        <dbReference type="ARBA" id="ARBA00023125"/>
    </source>
</evidence>
<dbReference type="PANTHER" id="PTHR46796:SF6">
    <property type="entry name" value="ARAC SUBFAMILY"/>
    <property type="match status" value="1"/>
</dbReference>
<gene>
    <name evidence="5" type="ORF">MZV50_06640</name>
</gene>
<keyword evidence="2" id="KW-0238">DNA-binding</keyword>
<protein>
    <submittedName>
        <fullName evidence="5">AraC family transcriptional regulator</fullName>
    </submittedName>
</protein>
<dbReference type="Proteomes" id="UP001057520">
    <property type="component" value="Chromosome"/>
</dbReference>
<keyword evidence="3" id="KW-0804">Transcription</keyword>
<sequence length="140" mass="15671">MSMMSFSLIGASELPTAAAAFEAEILQQASRLAPWQERKVARHIREHLDQPISVHDLAGLVGLSASYFSRRFRGSFGVAPRAYVIRSRLERAQSLMRQSRTPLCAIALDCGFCDQAHMSRLFHTVIGSTPSRWRRQQALA</sequence>
<feature type="domain" description="HTH araC/xylS-type" evidence="4">
    <location>
        <begin position="38"/>
        <end position="136"/>
    </location>
</feature>
<dbReference type="SUPFAM" id="SSF46689">
    <property type="entry name" value="Homeodomain-like"/>
    <property type="match status" value="2"/>
</dbReference>
<keyword evidence="1" id="KW-0805">Transcription regulation</keyword>
<evidence type="ECO:0000256" key="1">
    <source>
        <dbReference type="ARBA" id="ARBA00023015"/>
    </source>
</evidence>
<dbReference type="InterPro" id="IPR018060">
    <property type="entry name" value="HTH_AraC"/>
</dbReference>